<organism evidence="1 2">
    <name type="scientific">Angiostrongylus cantonensis</name>
    <name type="common">Rat lungworm</name>
    <dbReference type="NCBI Taxonomy" id="6313"/>
    <lineage>
        <taxon>Eukaryota</taxon>
        <taxon>Metazoa</taxon>
        <taxon>Ecdysozoa</taxon>
        <taxon>Nematoda</taxon>
        <taxon>Chromadorea</taxon>
        <taxon>Rhabditida</taxon>
        <taxon>Rhabditina</taxon>
        <taxon>Rhabditomorpha</taxon>
        <taxon>Strongyloidea</taxon>
        <taxon>Metastrongylidae</taxon>
        <taxon>Angiostrongylus</taxon>
    </lineage>
</organism>
<protein>
    <submittedName>
        <fullName evidence="2">Uncharacterized protein</fullName>
    </submittedName>
</protein>
<sequence length="84" mass="9123">MKTYNGPSCPKNLPTVSLATLKLLQRSDMHLQLNSEPESLAVQSKVVEVISLEQPDAHSPLDSTAETLHGQCCVRGKFSTTEVS</sequence>
<accession>A0A0K0DLF8</accession>
<keyword evidence="1" id="KW-1185">Reference proteome</keyword>
<dbReference type="WBParaSite" id="ACAC_0001243101-mRNA-1">
    <property type="protein sequence ID" value="ACAC_0001243101-mRNA-1"/>
    <property type="gene ID" value="ACAC_0001243101"/>
</dbReference>
<evidence type="ECO:0000313" key="1">
    <source>
        <dbReference type="Proteomes" id="UP000035642"/>
    </source>
</evidence>
<dbReference type="Proteomes" id="UP000035642">
    <property type="component" value="Unassembled WGS sequence"/>
</dbReference>
<proteinExistence type="predicted"/>
<reference evidence="1" key="1">
    <citation type="submission" date="2012-09" db="EMBL/GenBank/DDBJ databases">
        <authorList>
            <person name="Martin A.A."/>
        </authorList>
    </citation>
    <scope>NUCLEOTIDE SEQUENCE</scope>
</reference>
<name>A0A0K0DLF8_ANGCA</name>
<evidence type="ECO:0000313" key="2">
    <source>
        <dbReference type="WBParaSite" id="ACAC_0001243101-mRNA-1"/>
    </source>
</evidence>
<reference evidence="2" key="2">
    <citation type="submission" date="2017-02" db="UniProtKB">
        <authorList>
            <consortium name="WormBaseParasite"/>
        </authorList>
    </citation>
    <scope>IDENTIFICATION</scope>
</reference>
<dbReference type="AlphaFoldDB" id="A0A0K0DLF8"/>